<dbReference type="EMBL" id="CAADFO010000013">
    <property type="protein sequence ID" value="VFK25458.1"/>
    <property type="molecule type" value="Genomic_DNA"/>
</dbReference>
<dbReference type="AlphaFoldDB" id="A0A450X868"/>
<dbReference type="InterPro" id="IPR027443">
    <property type="entry name" value="IPNS-like_sf"/>
</dbReference>
<dbReference type="Gene3D" id="2.60.120.330">
    <property type="entry name" value="B-lactam Antibiotic, Isopenicillin N Synthase, Chain"/>
    <property type="match status" value="1"/>
</dbReference>
<gene>
    <name evidence="1" type="ORF">BECKMB1821G_GA0114241_101359</name>
</gene>
<sequence length="386" mass="44759">MYCSACVEVFTHIIRERTIMFQEKTDKHNVGHKKPAPVRVDFNRLISTEMSDDVYESVEKAFGLDGFGGVIITNAPDFRKTREKVLKNMYALSKEPREVLEAITKTDASGLHETGWSERKMNSPFGKSSNKFVSFYSRYPNETVVFPEDPEFEKGNENVWPVTIPEFREDLMNLNRLLSSPLLGLLKYFDRYLSGKIDADKQGKFVNSFLNHYSCHHRLIGYSPLDEFGKDTEDQYLWDNWHTDFGLMGTVVHPIYLTRQGEKQDLNTTGYVLKDRHGREHPGVFSEDEFMITAGDAMFIESAGYIPATPHTVRISKGMPRDLYRIQSVCFFDPNMSYRMNIPTGESFQEIIQRDPSGYDHRVMDDFKEGCYYKEFIDGLLEFLYK</sequence>
<organism evidence="1">
    <name type="scientific">Candidatus Kentrum sp. MB</name>
    <dbReference type="NCBI Taxonomy" id="2138164"/>
    <lineage>
        <taxon>Bacteria</taxon>
        <taxon>Pseudomonadati</taxon>
        <taxon>Pseudomonadota</taxon>
        <taxon>Gammaproteobacteria</taxon>
        <taxon>Candidatus Kentrum</taxon>
    </lineage>
</organism>
<evidence type="ECO:0000313" key="1">
    <source>
        <dbReference type="EMBL" id="VFK25458.1"/>
    </source>
</evidence>
<dbReference type="PANTHER" id="PTHR48420:SF1">
    <property type="entry name" value="NON-HAEM DIOXYGENASE N-TERMINAL DOMAIN-CONTAINING PROTEIN"/>
    <property type="match status" value="1"/>
</dbReference>
<dbReference type="PANTHER" id="PTHR48420">
    <property type="entry name" value="NON-HAEM DIOXYGENASE N-TERMINAL DOMAIN-CONTAINING PROTEIN"/>
    <property type="match status" value="1"/>
</dbReference>
<name>A0A450X868_9GAMM</name>
<accession>A0A450X868</accession>
<protein>
    <recommendedName>
        <fullName evidence="2">Isopenicillin N synthase</fullName>
    </recommendedName>
</protein>
<reference evidence="1" key="1">
    <citation type="submission" date="2019-02" db="EMBL/GenBank/DDBJ databases">
        <authorList>
            <person name="Gruber-Vodicka R. H."/>
            <person name="Seah K. B. B."/>
        </authorList>
    </citation>
    <scope>NUCLEOTIDE SEQUENCE</scope>
    <source>
        <strain evidence="1">BECK_BZ197</strain>
    </source>
</reference>
<dbReference type="SUPFAM" id="SSF51197">
    <property type="entry name" value="Clavaminate synthase-like"/>
    <property type="match status" value="1"/>
</dbReference>
<evidence type="ECO:0008006" key="2">
    <source>
        <dbReference type="Google" id="ProtNLM"/>
    </source>
</evidence>
<proteinExistence type="predicted"/>